<name>A0A3N0YP47_ANAGA</name>
<feature type="region of interest" description="Disordered" evidence="1">
    <location>
        <begin position="99"/>
        <end position="132"/>
    </location>
</feature>
<proteinExistence type="predicted"/>
<evidence type="ECO:0000313" key="3">
    <source>
        <dbReference type="Proteomes" id="UP000281406"/>
    </source>
</evidence>
<feature type="region of interest" description="Disordered" evidence="1">
    <location>
        <begin position="67"/>
        <end position="87"/>
    </location>
</feature>
<sequence>MPLEKQSKSMQGVACGKRMRDLPDDSRLKVGTIDLEFSMGCGSRKKLVGSEVKSKLMISKVQHTFRPGTRASQSVENRKRSTHLDQYFIPDSSNTVSWMHSAEPELSRDQRNSISAGQARGTRQLQSHRSNH</sequence>
<dbReference type="AlphaFoldDB" id="A0A3N0YP47"/>
<evidence type="ECO:0000313" key="2">
    <source>
        <dbReference type="EMBL" id="ROL47730.1"/>
    </source>
</evidence>
<feature type="compositionally biased region" description="Basic and acidic residues" evidence="1">
    <location>
        <begin position="102"/>
        <end position="111"/>
    </location>
</feature>
<dbReference type="EMBL" id="RJVU01035287">
    <property type="protein sequence ID" value="ROL47730.1"/>
    <property type="molecule type" value="Genomic_DNA"/>
</dbReference>
<feature type="region of interest" description="Disordered" evidence="1">
    <location>
        <begin position="1"/>
        <end position="23"/>
    </location>
</feature>
<feature type="compositionally biased region" description="Polar residues" evidence="1">
    <location>
        <begin position="112"/>
        <end position="132"/>
    </location>
</feature>
<keyword evidence="3" id="KW-1185">Reference proteome</keyword>
<comment type="caution">
    <text evidence="2">The sequence shown here is derived from an EMBL/GenBank/DDBJ whole genome shotgun (WGS) entry which is preliminary data.</text>
</comment>
<organism evidence="2 3">
    <name type="scientific">Anabarilius grahami</name>
    <name type="common">Kanglang fish</name>
    <name type="synonym">Barilius grahami</name>
    <dbReference type="NCBI Taxonomy" id="495550"/>
    <lineage>
        <taxon>Eukaryota</taxon>
        <taxon>Metazoa</taxon>
        <taxon>Chordata</taxon>
        <taxon>Craniata</taxon>
        <taxon>Vertebrata</taxon>
        <taxon>Euteleostomi</taxon>
        <taxon>Actinopterygii</taxon>
        <taxon>Neopterygii</taxon>
        <taxon>Teleostei</taxon>
        <taxon>Ostariophysi</taxon>
        <taxon>Cypriniformes</taxon>
        <taxon>Xenocyprididae</taxon>
        <taxon>Xenocypridinae</taxon>
        <taxon>Xenocypridinae incertae sedis</taxon>
        <taxon>Anabarilius</taxon>
    </lineage>
</organism>
<reference evidence="2 3" key="1">
    <citation type="submission" date="2018-10" db="EMBL/GenBank/DDBJ databases">
        <title>Genome assembly for a Yunnan-Guizhou Plateau 3E fish, Anabarilius grahami (Regan), and its evolutionary and genetic applications.</title>
        <authorList>
            <person name="Jiang W."/>
        </authorList>
    </citation>
    <scope>NUCLEOTIDE SEQUENCE [LARGE SCALE GENOMIC DNA]</scope>
    <source>
        <strain evidence="2">AG-KIZ</strain>
        <tissue evidence="2">Muscle</tissue>
    </source>
</reference>
<gene>
    <name evidence="2" type="ORF">DPX16_16102</name>
</gene>
<dbReference type="Proteomes" id="UP000281406">
    <property type="component" value="Unassembled WGS sequence"/>
</dbReference>
<protein>
    <submittedName>
        <fullName evidence="2">Uncharacterized protein</fullName>
    </submittedName>
</protein>
<evidence type="ECO:0000256" key="1">
    <source>
        <dbReference type="SAM" id="MobiDB-lite"/>
    </source>
</evidence>
<accession>A0A3N0YP47</accession>